<evidence type="ECO:0000256" key="11">
    <source>
        <dbReference type="ARBA" id="ARBA00023136"/>
    </source>
</evidence>
<feature type="coiled-coil region" evidence="13">
    <location>
        <begin position="152"/>
        <end position="193"/>
    </location>
</feature>
<dbReference type="InterPro" id="IPR026169">
    <property type="entry name" value="MIEAP"/>
</dbReference>
<dbReference type="Proteomes" id="UP001209878">
    <property type="component" value="Unassembled WGS sequence"/>
</dbReference>
<feature type="region of interest" description="Disordered" evidence="14">
    <location>
        <begin position="21"/>
        <end position="41"/>
    </location>
</feature>
<dbReference type="PANTHER" id="PTHR21771">
    <property type="entry name" value="MITOCHONDRIA-EATING PROTEIN-RELATED"/>
    <property type="match status" value="1"/>
</dbReference>
<keyword evidence="7" id="KW-1000">Mitochondrion outer membrane</keyword>
<evidence type="ECO:0000256" key="1">
    <source>
        <dbReference type="ARBA" id="ARBA00004294"/>
    </source>
</evidence>
<evidence type="ECO:0000256" key="13">
    <source>
        <dbReference type="SAM" id="Coils"/>
    </source>
</evidence>
<evidence type="ECO:0000256" key="6">
    <source>
        <dbReference type="ARBA" id="ARBA00022490"/>
    </source>
</evidence>
<feature type="region of interest" description="Disordered" evidence="14">
    <location>
        <begin position="65"/>
        <end position="109"/>
    </location>
</feature>
<keyword evidence="10" id="KW-0496">Mitochondrion</keyword>
<sequence>MVKGRMADKPGWRALQVGLEKLKSGMKPQRKGEEGKAPKVSFGGKLRRACGAFGSRLLNVNNDAFSEATDGDDSTPEKASEATETIEEVSAPMGCTQGHEFPDEDDMPLPRSLPIATATNGIAIERTTADPYQPFSMPAQTTAPPTVDDTEVVNLRNEVHVLKKELARCRDNVAKLNDREKKLKDRLSEQAQKQFLKGPTKFEDISVGAVRPTELIRSFGNLYTEARVEAFDALDEVPQMTGFDDLKGKLLFSIVVLSFRSVQQEILLIKRKIRDLLHMPETPDDPDAATDDPLGKMAKELETMMSDYFRRTVHKQDIQKNIEEVSQQMCQTLYDYPGLKDSDGLKLYIEEVVRLAWALSVQNPPLFIVYDFKTFNPDEVVRFHSSDPDSDEVKAVLWPALQEGIEGSIVHKAVVIT</sequence>
<name>A0AAD9L342_RIDPI</name>
<evidence type="ECO:0000256" key="9">
    <source>
        <dbReference type="ARBA" id="ARBA00023121"/>
    </source>
</evidence>
<keyword evidence="9" id="KW-0446">Lipid-binding</keyword>
<evidence type="ECO:0000256" key="10">
    <source>
        <dbReference type="ARBA" id="ARBA00023128"/>
    </source>
</evidence>
<dbReference type="GO" id="GO:0005741">
    <property type="term" value="C:mitochondrial outer membrane"/>
    <property type="evidence" value="ECO:0007669"/>
    <property type="project" value="UniProtKB-SubCell"/>
</dbReference>
<evidence type="ECO:0000256" key="7">
    <source>
        <dbReference type="ARBA" id="ARBA00022787"/>
    </source>
</evidence>
<dbReference type="EMBL" id="JAODUO010000353">
    <property type="protein sequence ID" value="KAK2182449.1"/>
    <property type="molecule type" value="Genomic_DNA"/>
</dbReference>
<comment type="caution">
    <text evidence="16">The sequence shown here is derived from an EMBL/GenBank/DDBJ whole genome shotgun (WGS) entry which is preliminary data.</text>
</comment>
<keyword evidence="11" id="KW-0472">Membrane</keyword>
<evidence type="ECO:0000313" key="16">
    <source>
        <dbReference type="EMBL" id="KAK2182449.1"/>
    </source>
</evidence>
<dbReference type="GO" id="GO:0005759">
    <property type="term" value="C:mitochondrial matrix"/>
    <property type="evidence" value="ECO:0007669"/>
    <property type="project" value="UniProtKB-SubCell"/>
</dbReference>
<gene>
    <name evidence="16" type="ORF">NP493_353g03022</name>
</gene>
<keyword evidence="8 13" id="KW-0175">Coiled coil</keyword>
<evidence type="ECO:0000256" key="4">
    <source>
        <dbReference type="ARBA" id="ARBA00008233"/>
    </source>
</evidence>
<evidence type="ECO:0000256" key="12">
    <source>
        <dbReference type="ARBA" id="ARBA00032687"/>
    </source>
</evidence>
<reference evidence="16" key="1">
    <citation type="journal article" date="2023" name="Mol. Biol. Evol.">
        <title>Third-Generation Sequencing Reveals the Adaptive Role of the Epigenome in Three Deep-Sea Polychaetes.</title>
        <authorList>
            <person name="Perez M."/>
            <person name="Aroh O."/>
            <person name="Sun Y."/>
            <person name="Lan Y."/>
            <person name="Juniper S.K."/>
            <person name="Young C.R."/>
            <person name="Angers B."/>
            <person name="Qian P.Y."/>
        </authorList>
    </citation>
    <scope>NUCLEOTIDE SEQUENCE</scope>
    <source>
        <strain evidence="16">R07B-5</strain>
    </source>
</reference>
<dbReference type="GO" id="GO:0008289">
    <property type="term" value="F:lipid binding"/>
    <property type="evidence" value="ECO:0007669"/>
    <property type="project" value="UniProtKB-KW"/>
</dbReference>
<dbReference type="InterPro" id="IPR031981">
    <property type="entry name" value="MIEAP_C"/>
</dbReference>
<dbReference type="GO" id="GO:0035694">
    <property type="term" value="P:mitochondrial protein catabolic process"/>
    <property type="evidence" value="ECO:0007669"/>
    <property type="project" value="InterPro"/>
</dbReference>
<dbReference type="GO" id="GO:0035695">
    <property type="term" value="P:mitophagy by internal vacuole formation"/>
    <property type="evidence" value="ECO:0007669"/>
    <property type="project" value="TreeGrafter"/>
</dbReference>
<protein>
    <recommendedName>
        <fullName evidence="5">Mitochondria-eating protein</fullName>
    </recommendedName>
    <alternativeName>
        <fullName evidence="12">Spermatogenesis-associated protein 18</fullName>
    </alternativeName>
</protein>
<comment type="subcellular location">
    <subcellularLocation>
        <location evidence="3">Cytoplasm</location>
    </subcellularLocation>
    <subcellularLocation>
        <location evidence="2">Mitochondrion matrix</location>
    </subcellularLocation>
    <subcellularLocation>
        <location evidence="1">Mitochondrion outer membrane</location>
    </subcellularLocation>
</comment>
<evidence type="ECO:0000259" key="15">
    <source>
        <dbReference type="Pfam" id="PF16026"/>
    </source>
</evidence>
<comment type="similarity">
    <text evidence="4">Belongs to the MIEAP family.</text>
</comment>
<evidence type="ECO:0000256" key="14">
    <source>
        <dbReference type="SAM" id="MobiDB-lite"/>
    </source>
</evidence>
<evidence type="ECO:0000256" key="5">
    <source>
        <dbReference type="ARBA" id="ARBA00019863"/>
    </source>
</evidence>
<evidence type="ECO:0000256" key="3">
    <source>
        <dbReference type="ARBA" id="ARBA00004496"/>
    </source>
</evidence>
<evidence type="ECO:0000256" key="8">
    <source>
        <dbReference type="ARBA" id="ARBA00023054"/>
    </source>
</evidence>
<dbReference type="PANTHER" id="PTHR21771:SF1">
    <property type="entry name" value="MITOCHONDRIA-EATING PROTEIN"/>
    <property type="match status" value="1"/>
</dbReference>
<accession>A0AAD9L342</accession>
<feature type="domain" description="Mitochondria-eating protein C-terminal" evidence="15">
    <location>
        <begin position="211"/>
        <end position="417"/>
    </location>
</feature>
<proteinExistence type="inferred from homology"/>
<keyword evidence="17" id="KW-1185">Reference proteome</keyword>
<evidence type="ECO:0000313" key="17">
    <source>
        <dbReference type="Proteomes" id="UP001209878"/>
    </source>
</evidence>
<dbReference type="AlphaFoldDB" id="A0AAD9L342"/>
<dbReference type="Pfam" id="PF16026">
    <property type="entry name" value="MIEAP"/>
    <property type="match status" value="1"/>
</dbReference>
<keyword evidence="6" id="KW-0963">Cytoplasm</keyword>
<organism evidence="16 17">
    <name type="scientific">Ridgeia piscesae</name>
    <name type="common">Tubeworm</name>
    <dbReference type="NCBI Taxonomy" id="27915"/>
    <lineage>
        <taxon>Eukaryota</taxon>
        <taxon>Metazoa</taxon>
        <taxon>Spiralia</taxon>
        <taxon>Lophotrochozoa</taxon>
        <taxon>Annelida</taxon>
        <taxon>Polychaeta</taxon>
        <taxon>Sedentaria</taxon>
        <taxon>Canalipalpata</taxon>
        <taxon>Sabellida</taxon>
        <taxon>Siboglinidae</taxon>
        <taxon>Ridgeia</taxon>
    </lineage>
</organism>
<evidence type="ECO:0000256" key="2">
    <source>
        <dbReference type="ARBA" id="ARBA00004305"/>
    </source>
</evidence>